<evidence type="ECO:0000259" key="6">
    <source>
        <dbReference type="Pfam" id="PF25963"/>
    </source>
</evidence>
<dbReference type="Pfam" id="PF25876">
    <property type="entry name" value="HH_MFP_RND"/>
    <property type="match status" value="1"/>
</dbReference>
<dbReference type="PANTHER" id="PTHR30386:SF24">
    <property type="entry name" value="MULTIDRUG RESISTANCE EFFLUX PUMP"/>
    <property type="match status" value="1"/>
</dbReference>
<dbReference type="InterPro" id="IPR058634">
    <property type="entry name" value="AaeA-lik-b-barrel"/>
</dbReference>
<evidence type="ECO:0000313" key="7">
    <source>
        <dbReference type="EMBL" id="KMQ92502.1"/>
    </source>
</evidence>
<name>A0A0J7KQ69_LASNI</name>
<dbReference type="InterPro" id="IPR058624">
    <property type="entry name" value="MdtA-like_HH"/>
</dbReference>
<feature type="domain" description="Multidrug resistance protein MdtA-like barrel-sandwich hybrid" evidence="5">
    <location>
        <begin position="156"/>
        <end position="347"/>
    </location>
</feature>
<dbReference type="InterPro" id="IPR050739">
    <property type="entry name" value="MFP"/>
</dbReference>
<feature type="transmembrane region" description="Helical" evidence="3">
    <location>
        <begin position="116"/>
        <end position="136"/>
    </location>
</feature>
<proteinExistence type="predicted"/>
<dbReference type="Pfam" id="PF25963">
    <property type="entry name" value="Beta-barrel_AAEA"/>
    <property type="match status" value="1"/>
</dbReference>
<organism evidence="7 8">
    <name type="scientific">Lasius niger</name>
    <name type="common">Black garden ant</name>
    <dbReference type="NCBI Taxonomy" id="67767"/>
    <lineage>
        <taxon>Eukaryota</taxon>
        <taxon>Metazoa</taxon>
        <taxon>Ecdysozoa</taxon>
        <taxon>Arthropoda</taxon>
        <taxon>Hexapoda</taxon>
        <taxon>Insecta</taxon>
        <taxon>Pterygota</taxon>
        <taxon>Neoptera</taxon>
        <taxon>Endopterygota</taxon>
        <taxon>Hymenoptera</taxon>
        <taxon>Apocrita</taxon>
        <taxon>Aculeata</taxon>
        <taxon>Formicoidea</taxon>
        <taxon>Formicidae</taxon>
        <taxon>Formicinae</taxon>
        <taxon>Lasius</taxon>
        <taxon>Lasius</taxon>
    </lineage>
</organism>
<dbReference type="EMBL" id="LBMM01004369">
    <property type="protein sequence ID" value="KMQ92502.1"/>
    <property type="molecule type" value="Genomic_DNA"/>
</dbReference>
<feature type="domain" description="p-hydroxybenzoic acid efflux pump subunit AaeA-like beta-barrel" evidence="6">
    <location>
        <begin position="352"/>
        <end position="447"/>
    </location>
</feature>
<comment type="caution">
    <text evidence="7">The sequence shown here is derived from an EMBL/GenBank/DDBJ whole genome shotgun (WGS) entry which is preliminary data.</text>
</comment>
<dbReference type="PANTHER" id="PTHR30386">
    <property type="entry name" value="MEMBRANE FUSION SUBUNIT OF EMRAB-TOLC MULTIDRUG EFFLUX PUMP"/>
    <property type="match status" value="1"/>
</dbReference>
<dbReference type="Gene3D" id="2.40.30.170">
    <property type="match status" value="1"/>
</dbReference>
<dbReference type="Pfam" id="PF25917">
    <property type="entry name" value="BSH_RND"/>
    <property type="match status" value="1"/>
</dbReference>
<keyword evidence="3" id="KW-0472">Membrane</keyword>
<accession>A0A0J7KQ69</accession>
<dbReference type="AlphaFoldDB" id="A0A0J7KQ69"/>
<evidence type="ECO:0000256" key="1">
    <source>
        <dbReference type="SAM" id="Coils"/>
    </source>
</evidence>
<sequence length="478" mass="51923">MSPERCSSELKTLFTPVLRRATSVPARGKRHYCWIKLLGVVVWRVSLDQDKDKRESSSDDSENQNNAQGAEASKSGLDVDGLDKKPGGENSEQPSSAKSDKATAIPTSKGGKKEKILKLGVGALFLGAAISMAYWVNWRTSKYPATESGSIDAEVVHAATTVGGRLLDLPIEVNEHVVAGQLLYKIDPTPYQIGVEQAEAHLAFSKAALEQTQREINVQNSTVSQARAAEVGALERRNLAQRTVDRLRPLAGKNYISTQEYDTALTSLAQAEADLARSRSASSGAKSAVTDLHMAESNVKAAEAALAQAKYQLSQTELYASVSGYITSLEIKQGEVLAPGQALFTLVSDEKWYAQANIREIELANIKEGECVTVYSMISRNIPMRGTVVSIGHGVSVSNTHTVPFTVPYLEQTMDWVHIAQRFPVRILLPNDHPELLRMGATATVEIGRGSACRGKPDKAHNIENIKQAQESAQVEEK</sequence>
<keyword evidence="3" id="KW-1133">Transmembrane helix</keyword>
<keyword evidence="3" id="KW-0812">Transmembrane</keyword>
<feature type="region of interest" description="Disordered" evidence="2">
    <location>
        <begin position="50"/>
        <end position="107"/>
    </location>
</feature>
<keyword evidence="1" id="KW-0175">Coiled coil</keyword>
<evidence type="ECO:0000256" key="2">
    <source>
        <dbReference type="SAM" id="MobiDB-lite"/>
    </source>
</evidence>
<feature type="domain" description="Multidrug resistance protein MdtA-like alpha-helical hairpin" evidence="4">
    <location>
        <begin position="226"/>
        <end position="316"/>
    </location>
</feature>
<dbReference type="NCBIfam" id="NF007785">
    <property type="entry name" value="PRK10476.1"/>
    <property type="match status" value="1"/>
</dbReference>
<protein>
    <submittedName>
        <fullName evidence="7">Multidrug resistance transporter</fullName>
    </submittedName>
</protein>
<reference evidence="7 8" key="1">
    <citation type="submission" date="2015-04" db="EMBL/GenBank/DDBJ databases">
        <title>Lasius niger genome sequencing.</title>
        <authorList>
            <person name="Konorov E.A."/>
            <person name="Nikitin M.A."/>
            <person name="Kirill M.V."/>
            <person name="Chang P."/>
        </authorList>
    </citation>
    <scope>NUCLEOTIDE SEQUENCE [LARGE SCALE GENOMIC DNA]</scope>
    <source>
        <tissue evidence="7">Whole</tissue>
    </source>
</reference>
<dbReference type="SUPFAM" id="SSF111369">
    <property type="entry name" value="HlyD-like secretion proteins"/>
    <property type="match status" value="2"/>
</dbReference>
<gene>
    <name evidence="7" type="ORF">RF55_7501</name>
</gene>
<evidence type="ECO:0000259" key="5">
    <source>
        <dbReference type="Pfam" id="PF25917"/>
    </source>
</evidence>
<dbReference type="InterPro" id="IPR058625">
    <property type="entry name" value="MdtA-like_BSH"/>
</dbReference>
<dbReference type="PaxDb" id="67767-A0A0J7KQ69"/>
<dbReference type="OrthoDB" id="2434668at2759"/>
<evidence type="ECO:0000313" key="8">
    <source>
        <dbReference type="Proteomes" id="UP000036403"/>
    </source>
</evidence>
<dbReference type="Gene3D" id="2.40.50.100">
    <property type="match status" value="1"/>
</dbReference>
<evidence type="ECO:0000259" key="4">
    <source>
        <dbReference type="Pfam" id="PF25876"/>
    </source>
</evidence>
<dbReference type="Proteomes" id="UP000036403">
    <property type="component" value="Unassembled WGS sequence"/>
</dbReference>
<feature type="coiled-coil region" evidence="1">
    <location>
        <begin position="195"/>
        <end position="229"/>
    </location>
</feature>
<keyword evidence="8" id="KW-1185">Reference proteome</keyword>
<evidence type="ECO:0000256" key="3">
    <source>
        <dbReference type="SAM" id="Phobius"/>
    </source>
</evidence>
<dbReference type="Gene3D" id="1.10.287.470">
    <property type="entry name" value="Helix hairpin bin"/>
    <property type="match status" value="2"/>
</dbReference>